<reference evidence="3 4" key="1">
    <citation type="submission" date="2022-04" db="EMBL/GenBank/DDBJ databases">
        <title>Hymenobacter sp. isolated from the air.</title>
        <authorList>
            <person name="Won M."/>
            <person name="Lee C.-M."/>
            <person name="Woen H.-Y."/>
            <person name="Kwon S.-W."/>
        </authorList>
    </citation>
    <scope>NUCLEOTIDE SEQUENCE [LARGE SCALE GENOMIC DNA]</scope>
    <source>
        <strain evidence="4">5516 S-25</strain>
    </source>
</reference>
<accession>A0ABY4JH40</accession>
<feature type="chain" id="PRO_5046132352" evidence="1">
    <location>
        <begin position="21"/>
        <end position="180"/>
    </location>
</feature>
<dbReference type="InterPro" id="IPR050229">
    <property type="entry name" value="GlpE_sulfurtransferase"/>
</dbReference>
<dbReference type="Gene3D" id="3.40.250.10">
    <property type="entry name" value="Rhodanese-like domain"/>
    <property type="match status" value="1"/>
</dbReference>
<keyword evidence="4" id="KW-1185">Reference proteome</keyword>
<dbReference type="NCBIfam" id="NF045521">
    <property type="entry name" value="rhoda_near_glyco"/>
    <property type="match status" value="1"/>
</dbReference>
<dbReference type="InterPro" id="IPR001763">
    <property type="entry name" value="Rhodanese-like_dom"/>
</dbReference>
<dbReference type="RefSeq" id="WP_247976634.1">
    <property type="nucleotide sequence ID" value="NZ_CP095848.1"/>
</dbReference>
<dbReference type="PANTHER" id="PTHR43031:SF16">
    <property type="entry name" value="OXIDOREDUCTASE"/>
    <property type="match status" value="1"/>
</dbReference>
<organism evidence="3 4">
    <name type="scientific">Hymenobacter sublimis</name>
    <dbReference type="NCBI Taxonomy" id="2933777"/>
    <lineage>
        <taxon>Bacteria</taxon>
        <taxon>Pseudomonadati</taxon>
        <taxon>Bacteroidota</taxon>
        <taxon>Cytophagia</taxon>
        <taxon>Cytophagales</taxon>
        <taxon>Hymenobacteraceae</taxon>
        <taxon>Hymenobacter</taxon>
    </lineage>
</organism>
<feature type="domain" description="Rhodanese" evidence="2">
    <location>
        <begin position="64"/>
        <end position="153"/>
    </location>
</feature>
<dbReference type="PROSITE" id="PS50206">
    <property type="entry name" value="RHODANESE_3"/>
    <property type="match status" value="1"/>
</dbReference>
<dbReference type="CDD" id="cd00158">
    <property type="entry name" value="RHOD"/>
    <property type="match status" value="1"/>
</dbReference>
<dbReference type="SUPFAM" id="SSF52821">
    <property type="entry name" value="Rhodanese/Cell cycle control phosphatase"/>
    <property type="match status" value="1"/>
</dbReference>
<dbReference type="Proteomes" id="UP000829647">
    <property type="component" value="Chromosome"/>
</dbReference>
<gene>
    <name evidence="3" type="ORF">MWH26_07000</name>
</gene>
<evidence type="ECO:0000313" key="3">
    <source>
        <dbReference type="EMBL" id="UPL50639.1"/>
    </source>
</evidence>
<dbReference type="InterPro" id="IPR036873">
    <property type="entry name" value="Rhodanese-like_dom_sf"/>
</dbReference>
<evidence type="ECO:0000313" key="4">
    <source>
        <dbReference type="Proteomes" id="UP000829647"/>
    </source>
</evidence>
<feature type="signal peptide" evidence="1">
    <location>
        <begin position="1"/>
        <end position="20"/>
    </location>
</feature>
<evidence type="ECO:0000259" key="2">
    <source>
        <dbReference type="PROSITE" id="PS50206"/>
    </source>
</evidence>
<proteinExistence type="predicted"/>
<evidence type="ECO:0000256" key="1">
    <source>
        <dbReference type="SAM" id="SignalP"/>
    </source>
</evidence>
<protein>
    <submittedName>
        <fullName evidence="3">Rhodanese-like domain-containing protein</fullName>
    </submittedName>
</protein>
<keyword evidence="1" id="KW-0732">Signal</keyword>
<dbReference type="Pfam" id="PF00581">
    <property type="entry name" value="Rhodanese"/>
    <property type="match status" value="1"/>
</dbReference>
<sequence>MKRGSSLLLGFLAAALTACGQQTGSTTSASTSTMTAYDHMLRLLYKQTVPVVQPAALAASLQRSPAAVVLLDARTPAEYRVSHLKGARFVDFDHFRDTDLRQLPRTQPIVVYCTVGARSEQVGAWLRERGFQDVRNLYGGIFQWVNDGYGVVNAQGPTTNVHPYSVMWRPWLKQGNPVYE</sequence>
<dbReference type="SMART" id="SM00450">
    <property type="entry name" value="RHOD"/>
    <property type="match status" value="1"/>
</dbReference>
<dbReference type="EMBL" id="CP095848">
    <property type="protein sequence ID" value="UPL50639.1"/>
    <property type="molecule type" value="Genomic_DNA"/>
</dbReference>
<name>A0ABY4JH40_9BACT</name>
<dbReference type="PROSITE" id="PS51257">
    <property type="entry name" value="PROKAR_LIPOPROTEIN"/>
    <property type="match status" value="1"/>
</dbReference>
<dbReference type="PANTHER" id="PTHR43031">
    <property type="entry name" value="FAD-DEPENDENT OXIDOREDUCTASE"/>
    <property type="match status" value="1"/>
</dbReference>